<sequence>MASDERKKRATINDVAELAGVAVGTVSRYLNNMEIRKSNRQEIERAIETLGFQRNAIAAAMKNVRTGLIGLLVPVFDEFHAELLNHLVRVFRQENCSIITYCHDSDAGLLRNAIDFFAGQRIDALIMAGSPDAAQSVAHLIDLNIPVVIYNNDVAGPKVDRVFVDNANASFRAVSHLIETGHKRIAHISGASTDSSGVQRREGYERALQAHGIALRGEYLQQSNWSLESGYDAVQTLMSLSEPPTAVYCANYQMTMGVLEWMREHRLSTPDDLAIVSFDDVELFRLYDGGVTAVAQPVPQIANSIKSYVMSRLLGGDVPDIRSRTLDCDIILRGSSGKPIARNQE</sequence>
<name>A0A502BTL8_9HYPH</name>
<keyword evidence="1" id="KW-0805">Transcription regulation</keyword>
<dbReference type="CDD" id="cd06267">
    <property type="entry name" value="PBP1_LacI_sugar_binding-like"/>
    <property type="match status" value="1"/>
</dbReference>
<dbReference type="Pfam" id="PF13377">
    <property type="entry name" value="Peripla_BP_3"/>
    <property type="match status" value="1"/>
</dbReference>
<protein>
    <submittedName>
        <fullName evidence="5">LacI family transcriptional regulator</fullName>
    </submittedName>
</protein>
<dbReference type="InterPro" id="IPR010982">
    <property type="entry name" value="Lambda_DNA-bd_dom_sf"/>
</dbReference>
<dbReference type="Pfam" id="PF00356">
    <property type="entry name" value="LacI"/>
    <property type="match status" value="1"/>
</dbReference>
<dbReference type="EMBL" id="VEWJ01000001">
    <property type="protein sequence ID" value="TPF77190.1"/>
    <property type="molecule type" value="Genomic_DNA"/>
</dbReference>
<evidence type="ECO:0000256" key="1">
    <source>
        <dbReference type="ARBA" id="ARBA00023015"/>
    </source>
</evidence>
<dbReference type="PROSITE" id="PS50932">
    <property type="entry name" value="HTH_LACI_2"/>
    <property type="match status" value="1"/>
</dbReference>
<accession>A0A502BTL8</accession>
<reference evidence="5 6" key="1">
    <citation type="journal article" date="2003" name="Int. J. Syst. Evol. Microbiol.">
        <title>Towards a standardized format for the description of a novel species (of an established genus): Ochrobactrum gallinifaecis sp. nov.</title>
        <authorList>
            <person name="Kampfer P."/>
            <person name="Buczolits S."/>
            <person name="Albrecht A."/>
            <person name="Busse H.J."/>
            <person name="Stackebrandt E."/>
        </authorList>
    </citation>
    <scope>NUCLEOTIDE SEQUENCE [LARGE SCALE GENOMIC DNA]</scope>
    <source>
        <strain evidence="5 6">ISO 196</strain>
    </source>
</reference>
<proteinExistence type="predicted"/>
<dbReference type="OrthoDB" id="5171752at2"/>
<comment type="caution">
    <text evidence="5">The sequence shown here is derived from an EMBL/GenBank/DDBJ whole genome shotgun (WGS) entry which is preliminary data.</text>
</comment>
<dbReference type="Gene3D" id="3.40.50.2300">
    <property type="match status" value="2"/>
</dbReference>
<dbReference type="Gene3D" id="1.10.260.40">
    <property type="entry name" value="lambda repressor-like DNA-binding domains"/>
    <property type="match status" value="1"/>
</dbReference>
<evidence type="ECO:0000256" key="3">
    <source>
        <dbReference type="ARBA" id="ARBA00023163"/>
    </source>
</evidence>
<dbReference type="GO" id="GO:0000976">
    <property type="term" value="F:transcription cis-regulatory region binding"/>
    <property type="evidence" value="ECO:0007669"/>
    <property type="project" value="TreeGrafter"/>
</dbReference>
<keyword evidence="2" id="KW-0238">DNA-binding</keyword>
<dbReference type="PANTHER" id="PTHR30146">
    <property type="entry name" value="LACI-RELATED TRANSCRIPTIONAL REPRESSOR"/>
    <property type="match status" value="1"/>
</dbReference>
<evidence type="ECO:0000256" key="2">
    <source>
        <dbReference type="ARBA" id="ARBA00023125"/>
    </source>
</evidence>
<dbReference type="SUPFAM" id="SSF53822">
    <property type="entry name" value="Periplasmic binding protein-like I"/>
    <property type="match status" value="1"/>
</dbReference>
<dbReference type="InterPro" id="IPR046335">
    <property type="entry name" value="LacI/GalR-like_sensor"/>
</dbReference>
<dbReference type="GO" id="GO:0003700">
    <property type="term" value="F:DNA-binding transcription factor activity"/>
    <property type="evidence" value="ECO:0007669"/>
    <property type="project" value="TreeGrafter"/>
</dbReference>
<keyword evidence="3" id="KW-0804">Transcription</keyword>
<dbReference type="InterPro" id="IPR028082">
    <property type="entry name" value="Peripla_BP_I"/>
</dbReference>
<keyword evidence="6" id="KW-1185">Reference proteome</keyword>
<feature type="domain" description="HTH lacI-type" evidence="4">
    <location>
        <begin position="10"/>
        <end position="63"/>
    </location>
</feature>
<organism evidence="5 6">
    <name type="scientific">Brucella gallinifaecis</name>
    <dbReference type="NCBI Taxonomy" id="215590"/>
    <lineage>
        <taxon>Bacteria</taxon>
        <taxon>Pseudomonadati</taxon>
        <taxon>Pseudomonadota</taxon>
        <taxon>Alphaproteobacteria</taxon>
        <taxon>Hyphomicrobiales</taxon>
        <taxon>Brucellaceae</taxon>
        <taxon>Brucella/Ochrobactrum group</taxon>
        <taxon>Brucella</taxon>
    </lineage>
</organism>
<dbReference type="PANTHER" id="PTHR30146:SF109">
    <property type="entry name" value="HTH-TYPE TRANSCRIPTIONAL REGULATOR GALS"/>
    <property type="match status" value="1"/>
</dbReference>
<dbReference type="Proteomes" id="UP000315388">
    <property type="component" value="Unassembled WGS sequence"/>
</dbReference>
<dbReference type="InterPro" id="IPR000843">
    <property type="entry name" value="HTH_LacI"/>
</dbReference>
<evidence type="ECO:0000313" key="6">
    <source>
        <dbReference type="Proteomes" id="UP000315388"/>
    </source>
</evidence>
<dbReference type="CDD" id="cd01392">
    <property type="entry name" value="HTH_LacI"/>
    <property type="match status" value="1"/>
</dbReference>
<dbReference type="SUPFAM" id="SSF47413">
    <property type="entry name" value="lambda repressor-like DNA-binding domains"/>
    <property type="match status" value="1"/>
</dbReference>
<dbReference type="SMART" id="SM00354">
    <property type="entry name" value="HTH_LACI"/>
    <property type="match status" value="1"/>
</dbReference>
<evidence type="ECO:0000313" key="5">
    <source>
        <dbReference type="EMBL" id="TPF77190.1"/>
    </source>
</evidence>
<gene>
    <name evidence="5" type="ORF">FHY56_00580</name>
</gene>
<dbReference type="AlphaFoldDB" id="A0A502BTL8"/>
<evidence type="ECO:0000259" key="4">
    <source>
        <dbReference type="PROSITE" id="PS50932"/>
    </source>
</evidence>